<dbReference type="SUPFAM" id="SSF51735">
    <property type="entry name" value="NAD(P)-binding Rossmann-fold domains"/>
    <property type="match status" value="1"/>
</dbReference>
<dbReference type="InterPro" id="IPR000683">
    <property type="entry name" value="Gfo/Idh/MocA-like_OxRdtase_N"/>
</dbReference>
<dbReference type="InterPro" id="IPR036291">
    <property type="entry name" value="NAD(P)-bd_dom_sf"/>
</dbReference>
<sequence length="391" mass="41962">GEDPPQKLDRKVEEMNEREKGSSGRSAGEHQHLLDRREMLKKAGVLGPAVLGLGAAAVPMIIPSSVLGKDAAVAPSNTVTLGVIGSGGKARGGMQNFKGVPGVKILAVADPIAQNREAGRALAGIGEDSAYIDFRQLVDRDDIDAVLVGTPDHWHVLASLAVVRSGKDVYCEKPLSNTVAEGRALADAVKRYGAVFQHGTQLKSLDGTRRACELVRNGYIGELEQITIGSPPGHATGLHGEQPVPDWLDYDLWLGPAPMKPYTPSRITALPGWYFISDYSKAGWIAGYAVHDVDIAQWGMGAEYTGPVEVEGTGVFPAEGLFDTVLQYELEFKYANGVKLVLTDTSKNRHGVKFEGTEGWVFTRGGIEVSDPALLQVELGPNDTHLYRSLN</sequence>
<dbReference type="InterPro" id="IPR043906">
    <property type="entry name" value="Gfo/Idh/MocA_OxRdtase_bact_C"/>
</dbReference>
<comment type="caution">
    <text evidence="4">The sequence shown here is derived from an EMBL/GenBank/DDBJ whole genome shotgun (WGS) entry which is preliminary data.</text>
</comment>
<dbReference type="Gene3D" id="3.40.50.720">
    <property type="entry name" value="NAD(P)-binding Rossmann-like Domain"/>
    <property type="match status" value="1"/>
</dbReference>
<feature type="domain" description="Gfo/Idh/MocA-like oxidoreductase bacterial type C-terminal" evidence="3">
    <location>
        <begin position="241"/>
        <end position="364"/>
    </location>
</feature>
<dbReference type="PANTHER" id="PTHR43818">
    <property type="entry name" value="BCDNA.GH03377"/>
    <property type="match status" value="1"/>
</dbReference>
<gene>
    <name evidence="4" type="ORF">LCGC14_2874570</name>
</gene>
<feature type="region of interest" description="Disordered" evidence="1">
    <location>
        <begin position="1"/>
        <end position="31"/>
    </location>
</feature>
<evidence type="ECO:0000256" key="1">
    <source>
        <dbReference type="SAM" id="MobiDB-lite"/>
    </source>
</evidence>
<protein>
    <recommendedName>
        <fullName evidence="5">Gfo/Idh/MocA-like oxidoreductase N-terminal domain-containing protein</fullName>
    </recommendedName>
</protein>
<dbReference type="Pfam" id="PF19051">
    <property type="entry name" value="GFO_IDH_MocA_C2"/>
    <property type="match status" value="1"/>
</dbReference>
<dbReference type="GO" id="GO:0000166">
    <property type="term" value="F:nucleotide binding"/>
    <property type="evidence" value="ECO:0007669"/>
    <property type="project" value="InterPro"/>
</dbReference>
<dbReference type="Gene3D" id="3.30.360.10">
    <property type="entry name" value="Dihydrodipicolinate Reductase, domain 2"/>
    <property type="match status" value="1"/>
</dbReference>
<name>A0A0F8Y1Y5_9ZZZZ</name>
<evidence type="ECO:0000259" key="3">
    <source>
        <dbReference type="Pfam" id="PF19051"/>
    </source>
</evidence>
<proteinExistence type="predicted"/>
<evidence type="ECO:0000259" key="2">
    <source>
        <dbReference type="Pfam" id="PF01408"/>
    </source>
</evidence>
<reference evidence="4" key="1">
    <citation type="journal article" date="2015" name="Nature">
        <title>Complex archaea that bridge the gap between prokaryotes and eukaryotes.</title>
        <authorList>
            <person name="Spang A."/>
            <person name="Saw J.H."/>
            <person name="Jorgensen S.L."/>
            <person name="Zaremba-Niedzwiedzka K."/>
            <person name="Martijn J."/>
            <person name="Lind A.E."/>
            <person name="van Eijk R."/>
            <person name="Schleper C."/>
            <person name="Guy L."/>
            <person name="Ettema T.J."/>
        </authorList>
    </citation>
    <scope>NUCLEOTIDE SEQUENCE</scope>
</reference>
<evidence type="ECO:0008006" key="5">
    <source>
        <dbReference type="Google" id="ProtNLM"/>
    </source>
</evidence>
<dbReference type="SUPFAM" id="SSF55347">
    <property type="entry name" value="Glyceraldehyde-3-phosphate dehydrogenase-like, C-terminal domain"/>
    <property type="match status" value="1"/>
</dbReference>
<dbReference type="Pfam" id="PF01408">
    <property type="entry name" value="GFO_IDH_MocA"/>
    <property type="match status" value="1"/>
</dbReference>
<feature type="domain" description="Gfo/Idh/MocA-like oxidoreductase N-terminal" evidence="2">
    <location>
        <begin position="81"/>
        <end position="199"/>
    </location>
</feature>
<dbReference type="InterPro" id="IPR050463">
    <property type="entry name" value="Gfo/Idh/MocA_oxidrdct_glycsds"/>
</dbReference>
<feature type="non-terminal residue" evidence="4">
    <location>
        <position position="391"/>
    </location>
</feature>
<accession>A0A0F8Y1Y5</accession>
<dbReference type="AlphaFoldDB" id="A0A0F8Y1Y5"/>
<dbReference type="PANTHER" id="PTHR43818:SF5">
    <property type="entry name" value="OXIDOREDUCTASE FAMILY PROTEIN"/>
    <property type="match status" value="1"/>
</dbReference>
<dbReference type="EMBL" id="LAZR01055908">
    <property type="protein sequence ID" value="KKK75352.1"/>
    <property type="molecule type" value="Genomic_DNA"/>
</dbReference>
<evidence type="ECO:0000313" key="4">
    <source>
        <dbReference type="EMBL" id="KKK75352.1"/>
    </source>
</evidence>
<organism evidence="4">
    <name type="scientific">marine sediment metagenome</name>
    <dbReference type="NCBI Taxonomy" id="412755"/>
    <lineage>
        <taxon>unclassified sequences</taxon>
        <taxon>metagenomes</taxon>
        <taxon>ecological metagenomes</taxon>
    </lineage>
</organism>
<feature type="non-terminal residue" evidence="4">
    <location>
        <position position="1"/>
    </location>
</feature>